<keyword evidence="1" id="KW-0812">Transmembrane</keyword>
<comment type="caution">
    <text evidence="2">The sequence shown here is derived from an EMBL/GenBank/DDBJ whole genome shotgun (WGS) entry which is preliminary data.</text>
</comment>
<evidence type="ECO:0008006" key="3">
    <source>
        <dbReference type="Google" id="ProtNLM"/>
    </source>
</evidence>
<name>A0A0F9G0V6_9ZZZZ</name>
<feature type="transmembrane region" description="Helical" evidence="1">
    <location>
        <begin position="198"/>
        <end position="219"/>
    </location>
</feature>
<sequence>MILNILYIDVYFIIALLLFVTYFITFSIFGSIGFLIFSKKRLEKGNKISFVLISFALGVCLHIIYSLIIISFQIFNFFTIYLPFIIIDICFIIYCFKKSNIRLEDRIKAVSWKKIILLLKNNFPNFLMIAIIFIMLYIFQMFIIGQRVSYPGLDPYLWFGEIWSVHEQGSLNFNVIAEYPRGFVLFTASIISFNDNYLIAYFFCKYLPIFLSAINLIVLYEILKFFFKKKIIIFCALLIFLSNQYYFYRFSMLLPSTLSTTLGFLFLLALKEGSFVNMLSNKIKLRKMVFLNFKNKNIITRGIILSGITMAHPLYGLYYIIFYFLFEIFFFIIILKREKTNLKLKIINMGHFFLKLISIFSIFLVMMLPYIIYYSLSSGNSLFDLYFFFIKPLYLFDPLSGIVKIGEFFFNLAEFLLTKTVIQDIESLVSNVFFGLINIGNIAHFYWIFGSGIIFIVIGIFIPVNKILDLNKKQRYLVRFIKFTFILTIL</sequence>
<evidence type="ECO:0000313" key="2">
    <source>
        <dbReference type="EMBL" id="KKL92284.1"/>
    </source>
</evidence>
<accession>A0A0F9G0V6</accession>
<protein>
    <recommendedName>
        <fullName evidence="3">Glycosyltransferase RgtA/B/C/D-like domain-containing protein</fullName>
    </recommendedName>
</protein>
<feature type="transmembrane region" description="Helical" evidence="1">
    <location>
        <begin position="12"/>
        <end position="37"/>
    </location>
</feature>
<dbReference type="EMBL" id="LAZR01019508">
    <property type="protein sequence ID" value="KKL92284.1"/>
    <property type="molecule type" value="Genomic_DNA"/>
</dbReference>
<organism evidence="2">
    <name type="scientific">marine sediment metagenome</name>
    <dbReference type="NCBI Taxonomy" id="412755"/>
    <lineage>
        <taxon>unclassified sequences</taxon>
        <taxon>metagenomes</taxon>
        <taxon>ecological metagenomes</taxon>
    </lineage>
</organism>
<reference evidence="2" key="1">
    <citation type="journal article" date="2015" name="Nature">
        <title>Complex archaea that bridge the gap between prokaryotes and eukaryotes.</title>
        <authorList>
            <person name="Spang A."/>
            <person name="Saw J.H."/>
            <person name="Jorgensen S.L."/>
            <person name="Zaremba-Niedzwiedzka K."/>
            <person name="Martijn J."/>
            <person name="Lind A.E."/>
            <person name="van Eijk R."/>
            <person name="Schleper C."/>
            <person name="Guy L."/>
            <person name="Ettema T.J."/>
        </authorList>
    </citation>
    <scope>NUCLEOTIDE SEQUENCE</scope>
</reference>
<dbReference type="AlphaFoldDB" id="A0A0F9G0V6"/>
<evidence type="ECO:0000256" key="1">
    <source>
        <dbReference type="SAM" id="Phobius"/>
    </source>
</evidence>
<feature type="transmembrane region" description="Helical" evidence="1">
    <location>
        <begin position="445"/>
        <end position="465"/>
    </location>
</feature>
<proteinExistence type="predicted"/>
<feature type="transmembrane region" description="Helical" evidence="1">
    <location>
        <begin position="123"/>
        <end position="144"/>
    </location>
</feature>
<gene>
    <name evidence="2" type="ORF">LCGC14_1886220</name>
</gene>
<feature type="transmembrane region" description="Helical" evidence="1">
    <location>
        <begin position="49"/>
        <end position="72"/>
    </location>
</feature>
<feature type="transmembrane region" description="Helical" evidence="1">
    <location>
        <begin position="78"/>
        <end position="96"/>
    </location>
</feature>
<feature type="non-terminal residue" evidence="2">
    <location>
        <position position="490"/>
    </location>
</feature>
<feature type="transmembrane region" description="Helical" evidence="1">
    <location>
        <begin position="231"/>
        <end position="247"/>
    </location>
</feature>
<feature type="transmembrane region" description="Helical" evidence="1">
    <location>
        <begin position="253"/>
        <end position="270"/>
    </location>
</feature>
<feature type="transmembrane region" description="Helical" evidence="1">
    <location>
        <begin position="317"/>
        <end position="335"/>
    </location>
</feature>
<feature type="transmembrane region" description="Helical" evidence="1">
    <location>
        <begin position="356"/>
        <end position="376"/>
    </location>
</feature>
<keyword evidence="1" id="KW-0472">Membrane</keyword>
<keyword evidence="1" id="KW-1133">Transmembrane helix</keyword>
<feature type="transmembrane region" description="Helical" evidence="1">
    <location>
        <begin position="291"/>
        <end position="311"/>
    </location>
</feature>